<evidence type="ECO:0000256" key="5">
    <source>
        <dbReference type="PIRSR" id="PIRSR016020-1"/>
    </source>
</evidence>
<dbReference type="RefSeq" id="WP_311360580.1">
    <property type="nucleotide sequence ID" value="NZ_JAVRIE010000001.1"/>
</dbReference>
<dbReference type="PANTHER" id="PTHR11122">
    <property type="entry name" value="APOSPORY-ASSOCIATED PROTEIN C-RELATED"/>
    <property type="match status" value="1"/>
</dbReference>
<keyword evidence="3 4" id="KW-0413">Isomerase</keyword>
<name>A0AAW8QXS8_9ALTE</name>
<dbReference type="Gene3D" id="2.70.98.10">
    <property type="match status" value="1"/>
</dbReference>
<feature type="active site" evidence="5">
    <location>
        <position position="289"/>
    </location>
</feature>
<dbReference type="InterPro" id="IPR025532">
    <property type="entry name" value="G6P_1-epimerase"/>
</dbReference>
<dbReference type="EC" id="5.1.3.15" evidence="4"/>
<comment type="similarity">
    <text evidence="2 4">Belongs to the glucose-6-phosphate 1-epimerase family.</text>
</comment>
<proteinExistence type="inferred from homology"/>
<keyword evidence="7" id="KW-1185">Reference proteome</keyword>
<accession>A0AAW8QXS8</accession>
<dbReference type="PIRSF" id="PIRSF016020">
    <property type="entry name" value="PHexose_mutarotase"/>
    <property type="match status" value="1"/>
</dbReference>
<evidence type="ECO:0000256" key="3">
    <source>
        <dbReference type="ARBA" id="ARBA00023235"/>
    </source>
</evidence>
<protein>
    <recommendedName>
        <fullName evidence="4">Putative glucose-6-phosphate 1-epimerase</fullName>
        <ecNumber evidence="4">5.1.3.15</ecNumber>
    </recommendedName>
</protein>
<dbReference type="GO" id="GO:0005975">
    <property type="term" value="P:carbohydrate metabolic process"/>
    <property type="evidence" value="ECO:0007669"/>
    <property type="project" value="InterPro"/>
</dbReference>
<dbReference type="CDD" id="cd09020">
    <property type="entry name" value="D-hex-6-P-epi_like"/>
    <property type="match status" value="1"/>
</dbReference>
<reference evidence="6 7" key="1">
    <citation type="submission" date="2023-09" db="EMBL/GenBank/DDBJ databases">
        <authorList>
            <person name="Rey-Velasco X."/>
        </authorList>
    </citation>
    <scope>NUCLEOTIDE SEQUENCE [LARGE SCALE GENOMIC DNA]</scope>
    <source>
        <strain evidence="6 7">W409</strain>
    </source>
</reference>
<dbReference type="AlphaFoldDB" id="A0AAW8QXS8"/>
<evidence type="ECO:0000256" key="1">
    <source>
        <dbReference type="ARBA" id="ARBA00001096"/>
    </source>
</evidence>
<dbReference type="GO" id="GO:0030246">
    <property type="term" value="F:carbohydrate binding"/>
    <property type="evidence" value="ECO:0007669"/>
    <property type="project" value="UniProtKB-UniRule"/>
</dbReference>
<dbReference type="GO" id="GO:0047938">
    <property type="term" value="F:glucose-6-phosphate 1-epimerase activity"/>
    <property type="evidence" value="ECO:0007669"/>
    <property type="project" value="UniProtKB-UniRule"/>
</dbReference>
<gene>
    <name evidence="6" type="ORF">RM544_04580</name>
</gene>
<dbReference type="InterPro" id="IPR011013">
    <property type="entry name" value="Gal_mutarotase_sf_dom"/>
</dbReference>
<comment type="catalytic activity">
    <reaction evidence="1">
        <text>alpha-D-glucose 6-phosphate = beta-D-glucose 6-phosphate</text>
        <dbReference type="Rhea" id="RHEA:16249"/>
        <dbReference type="ChEBI" id="CHEBI:58225"/>
        <dbReference type="ChEBI" id="CHEBI:58247"/>
        <dbReference type="EC" id="5.1.3.15"/>
    </reaction>
</comment>
<evidence type="ECO:0000313" key="7">
    <source>
        <dbReference type="Proteomes" id="UP001249020"/>
    </source>
</evidence>
<dbReference type="SUPFAM" id="SSF74650">
    <property type="entry name" value="Galactose mutarotase-like"/>
    <property type="match status" value="1"/>
</dbReference>
<evidence type="ECO:0000313" key="6">
    <source>
        <dbReference type="EMBL" id="MDT0581806.1"/>
    </source>
</evidence>
<sequence>MLTDTKIDYTVLDTVNRASIDKVDILEITNKHCRAKLSLFGAHLLSFIPQKDQRERLWLSSAAIFDKSKAIRGGIPVCWPWFADIYPEHHNDESNSQSLRAPGGYPAHGFVRTQDWDVSAISESEDETKITLQPSKLGLFGFEKSLNVEIEFTFAEKCTVKLSSQNLSSISQSITAALHSYLNVPSIDTLELHGIEGKFIDKLEDSRLFDSPARYRIQQEVDRIHLVDDSNKMEKVSVSFDERTTSNVANLSVAHTGHDSVIIWNPWIDKSAKMADMPPEGYRNMLCIEAAISSPHCIAPNERHVLEQIID</sequence>
<dbReference type="InterPro" id="IPR014718">
    <property type="entry name" value="GH-type_carb-bd"/>
</dbReference>
<dbReference type="Proteomes" id="UP001249020">
    <property type="component" value="Unassembled WGS sequence"/>
</dbReference>
<dbReference type="InterPro" id="IPR008183">
    <property type="entry name" value="Aldose_1/G6P_1-epimerase"/>
</dbReference>
<dbReference type="PANTHER" id="PTHR11122:SF13">
    <property type="entry name" value="GLUCOSE-6-PHOSPHATE 1-EPIMERASE"/>
    <property type="match status" value="1"/>
</dbReference>
<evidence type="ECO:0000256" key="4">
    <source>
        <dbReference type="PIRNR" id="PIRNR016020"/>
    </source>
</evidence>
<organism evidence="6 7">
    <name type="scientific">Brumicola blandensis</name>
    <dbReference type="NCBI Taxonomy" id="3075611"/>
    <lineage>
        <taxon>Bacteria</taxon>
        <taxon>Pseudomonadati</taxon>
        <taxon>Pseudomonadota</taxon>
        <taxon>Gammaproteobacteria</taxon>
        <taxon>Alteromonadales</taxon>
        <taxon>Alteromonadaceae</taxon>
        <taxon>Brumicola</taxon>
    </lineage>
</organism>
<dbReference type="EMBL" id="JAVRIE010000001">
    <property type="protein sequence ID" value="MDT0581806.1"/>
    <property type="molecule type" value="Genomic_DNA"/>
</dbReference>
<evidence type="ECO:0000256" key="2">
    <source>
        <dbReference type="ARBA" id="ARBA00005866"/>
    </source>
</evidence>
<feature type="active site" evidence="5">
    <location>
        <position position="179"/>
    </location>
</feature>
<comment type="caution">
    <text evidence="6">The sequence shown here is derived from an EMBL/GenBank/DDBJ whole genome shotgun (WGS) entry which is preliminary data.</text>
</comment>
<dbReference type="Pfam" id="PF01263">
    <property type="entry name" value="Aldose_epim"/>
    <property type="match status" value="1"/>
</dbReference>